<accession>A0A919VEY7</accession>
<organism evidence="1 2">
    <name type="scientific">Clostridium polyendosporum</name>
    <dbReference type="NCBI Taxonomy" id="69208"/>
    <lineage>
        <taxon>Bacteria</taxon>
        <taxon>Bacillati</taxon>
        <taxon>Bacillota</taxon>
        <taxon>Clostridia</taxon>
        <taxon>Eubacteriales</taxon>
        <taxon>Clostridiaceae</taxon>
        <taxon>Clostridium</taxon>
    </lineage>
</organism>
<dbReference type="CDD" id="cd08026">
    <property type="entry name" value="DUF326"/>
    <property type="match status" value="1"/>
</dbReference>
<evidence type="ECO:0000313" key="2">
    <source>
        <dbReference type="Proteomes" id="UP000679179"/>
    </source>
</evidence>
<dbReference type="Pfam" id="PF03860">
    <property type="entry name" value="Csp"/>
    <property type="match status" value="1"/>
</dbReference>
<name>A0A919VEY7_9CLOT</name>
<reference evidence="1" key="1">
    <citation type="submission" date="2021-03" db="EMBL/GenBank/DDBJ databases">
        <title>Taxonomic study of Clostridium polyendosporum from meadow-gley soil under rice.</title>
        <authorList>
            <person name="Kobayashi H."/>
            <person name="Tanizawa Y."/>
            <person name="Yagura M."/>
        </authorList>
    </citation>
    <scope>NUCLEOTIDE SEQUENCE</scope>
    <source>
        <strain evidence="1">JCM 30710</strain>
    </source>
</reference>
<dbReference type="InterPro" id="IPR005560">
    <property type="entry name" value="Csp_YhjQ"/>
</dbReference>
<dbReference type="Proteomes" id="UP000679179">
    <property type="component" value="Unassembled WGS sequence"/>
</dbReference>
<dbReference type="EMBL" id="BOPZ01000002">
    <property type="protein sequence ID" value="GIM27587.1"/>
    <property type="molecule type" value="Genomic_DNA"/>
</dbReference>
<dbReference type="RefSeq" id="WP_212902348.1">
    <property type="nucleotide sequence ID" value="NZ_BOPZ01000002.1"/>
</dbReference>
<dbReference type="PANTHER" id="PTHR37310:SF1">
    <property type="entry name" value="CYTOPLASMIC PROTEIN"/>
    <property type="match status" value="1"/>
</dbReference>
<dbReference type="InterPro" id="IPR044543">
    <property type="entry name" value="YHJQ-like"/>
</dbReference>
<protein>
    <submittedName>
        <fullName evidence="1">Ferredoxin</fullName>
    </submittedName>
</protein>
<dbReference type="Gene3D" id="1.20.1270.360">
    <property type="match status" value="1"/>
</dbReference>
<dbReference type="AlphaFoldDB" id="A0A919VEY7"/>
<sequence>MSIATMTISKYQTCIDECNRCAQACYECFKACLNEPDVTARKNCISILVECARMCEMSSALMSMDAQFAKDHCNLCASICDKCAQECTMFKDDHCQKCAQECRTCADECRRMAGMQ</sequence>
<gene>
    <name evidence="1" type="ORF">CPJCM30710_02530</name>
</gene>
<dbReference type="PANTHER" id="PTHR37310">
    <property type="entry name" value="CYTOPLASMIC PROTEIN-RELATED"/>
    <property type="match status" value="1"/>
</dbReference>
<comment type="caution">
    <text evidence="1">The sequence shown here is derived from an EMBL/GenBank/DDBJ whole genome shotgun (WGS) entry which is preliminary data.</text>
</comment>
<evidence type="ECO:0000313" key="1">
    <source>
        <dbReference type="EMBL" id="GIM27587.1"/>
    </source>
</evidence>
<proteinExistence type="predicted"/>
<keyword evidence="2" id="KW-1185">Reference proteome</keyword>